<proteinExistence type="inferred from homology"/>
<gene>
    <name evidence="5" type="primary">ravA</name>
    <name evidence="5" type="ORF">HC248_01513</name>
</gene>
<dbReference type="InterPro" id="IPR041628">
    <property type="entry name" value="ChlI/MoxR_AAA_lid"/>
</dbReference>
<dbReference type="EC" id="3.6.3.-" evidence="5"/>
<dbReference type="Proteomes" id="UP000502041">
    <property type="component" value="Chromosome"/>
</dbReference>
<dbReference type="SMART" id="SM00382">
    <property type="entry name" value="AAA"/>
    <property type="match status" value="1"/>
</dbReference>
<dbReference type="SUPFAM" id="SSF52540">
    <property type="entry name" value="P-loop containing nucleoside triphosphate hydrolases"/>
    <property type="match status" value="1"/>
</dbReference>
<dbReference type="InterPro" id="IPR027417">
    <property type="entry name" value="P-loop_NTPase"/>
</dbReference>
<dbReference type="InterPro" id="IPR003593">
    <property type="entry name" value="AAA+_ATPase"/>
</dbReference>
<reference evidence="5 6" key="1">
    <citation type="submission" date="2020-04" db="EMBL/GenBank/DDBJ databases">
        <title>Complete genome of a Psychrophilic, Marine, Gas Vacuolate Bacterium Polaromonas vacuolata KCTC 22033T.</title>
        <authorList>
            <person name="Hwang K."/>
            <person name="Kim K.M."/>
        </authorList>
    </citation>
    <scope>NUCLEOTIDE SEQUENCE [LARGE SCALE GENOMIC DNA]</scope>
    <source>
        <strain evidence="5 6">KCTC 22033</strain>
    </source>
</reference>
<dbReference type="InterPro" id="IPR050764">
    <property type="entry name" value="CbbQ/NirQ/NorQ/GpvN"/>
</dbReference>
<keyword evidence="5" id="KW-0378">Hydrolase</keyword>
<dbReference type="Pfam" id="PF07726">
    <property type="entry name" value="AAA_3"/>
    <property type="match status" value="1"/>
</dbReference>
<dbReference type="PIRSF" id="PIRSF002849">
    <property type="entry name" value="AAA_ATPase_chaperone_MoxR_prd"/>
    <property type="match status" value="1"/>
</dbReference>
<dbReference type="GO" id="GO:0016887">
    <property type="term" value="F:ATP hydrolysis activity"/>
    <property type="evidence" value="ECO:0007669"/>
    <property type="project" value="InterPro"/>
</dbReference>
<dbReference type="Pfam" id="PF17863">
    <property type="entry name" value="AAA_lid_2"/>
    <property type="match status" value="1"/>
</dbReference>
<dbReference type="FunFam" id="3.40.50.300:FF:000640">
    <property type="entry name" value="MoxR family ATPase"/>
    <property type="match status" value="1"/>
</dbReference>
<evidence type="ECO:0000256" key="2">
    <source>
        <dbReference type="ARBA" id="ARBA00022840"/>
    </source>
</evidence>
<keyword evidence="6" id="KW-1185">Reference proteome</keyword>
<dbReference type="AlphaFoldDB" id="A0A6H2H8K6"/>
<dbReference type="PANTHER" id="PTHR42759">
    <property type="entry name" value="MOXR FAMILY PROTEIN"/>
    <property type="match status" value="1"/>
</dbReference>
<organism evidence="5 6">
    <name type="scientific">Polaromonas vacuolata</name>
    <dbReference type="NCBI Taxonomy" id="37448"/>
    <lineage>
        <taxon>Bacteria</taxon>
        <taxon>Pseudomonadati</taxon>
        <taxon>Pseudomonadota</taxon>
        <taxon>Betaproteobacteria</taxon>
        <taxon>Burkholderiales</taxon>
        <taxon>Comamonadaceae</taxon>
        <taxon>Polaromonas</taxon>
    </lineage>
</organism>
<evidence type="ECO:0000313" key="5">
    <source>
        <dbReference type="EMBL" id="QJC56211.1"/>
    </source>
</evidence>
<dbReference type="RefSeq" id="WP_168921949.1">
    <property type="nucleotide sequence ID" value="NZ_CP051461.1"/>
</dbReference>
<keyword evidence="2" id="KW-0067">ATP-binding</keyword>
<evidence type="ECO:0000259" key="4">
    <source>
        <dbReference type="SMART" id="SM00382"/>
    </source>
</evidence>
<evidence type="ECO:0000256" key="3">
    <source>
        <dbReference type="ARBA" id="ARBA00061607"/>
    </source>
</evidence>
<protein>
    <submittedName>
        <fullName evidence="5">ATPase RavA</fullName>
        <ecNumber evidence="5">3.6.3.-</ecNumber>
    </submittedName>
</protein>
<evidence type="ECO:0000313" key="6">
    <source>
        <dbReference type="Proteomes" id="UP000502041"/>
    </source>
</evidence>
<name>A0A6H2H8K6_9BURK</name>
<dbReference type="EMBL" id="CP051461">
    <property type="protein sequence ID" value="QJC56211.1"/>
    <property type="molecule type" value="Genomic_DNA"/>
</dbReference>
<evidence type="ECO:0000256" key="1">
    <source>
        <dbReference type="ARBA" id="ARBA00022741"/>
    </source>
</evidence>
<accession>A0A6H2H8K6</accession>
<dbReference type="GO" id="GO:0005524">
    <property type="term" value="F:ATP binding"/>
    <property type="evidence" value="ECO:0007669"/>
    <property type="project" value="UniProtKB-KW"/>
</dbReference>
<dbReference type="InterPro" id="IPR011703">
    <property type="entry name" value="ATPase_AAA-3"/>
</dbReference>
<comment type="similarity">
    <text evidence="3">Belongs to the MoxR family.</text>
</comment>
<dbReference type="Gene3D" id="1.10.8.80">
    <property type="entry name" value="Magnesium chelatase subunit I, C-Terminal domain"/>
    <property type="match status" value="1"/>
</dbReference>
<keyword evidence="1" id="KW-0547">Nucleotide-binding</keyword>
<feature type="domain" description="AAA+ ATPase" evidence="4">
    <location>
        <begin position="34"/>
        <end position="175"/>
    </location>
</feature>
<dbReference type="PANTHER" id="PTHR42759:SF5">
    <property type="entry name" value="METHANOL DEHYDROGENASE REGULATOR"/>
    <property type="match status" value="1"/>
</dbReference>
<dbReference type="KEGG" id="pvac:HC248_01513"/>
<dbReference type="Gene3D" id="3.40.50.300">
    <property type="entry name" value="P-loop containing nucleotide triphosphate hydrolases"/>
    <property type="match status" value="1"/>
</dbReference>
<sequence>MNVKEKLQALISQLNTVIVGKPAQVQDCVACLLAGGHLLIEDVPGVGKTTLAHALSRAFGLDFSRVQFTADLMPSDLSGVSVYERQKESFVFHPGPIFAQVLLADEINRASPRTQSALLEAMEEKQVTVEGETRILPIPFFVIATQNPHDQIGTYALPESQLDRFHMRISLGYPDRAAERELLRGQDRREMLAQLQPMLSPSELINLQQQVSQVHAAEPLLNYVQDLLEASRSGRWFVQGLSPRAGIAVLRAAKAHAFLSGRDYVAPDDICDILPQTTAHRLQPVSLAGRGSLEQVSAMLNAVPLP</sequence>
<dbReference type="CDD" id="cd00009">
    <property type="entry name" value="AAA"/>
    <property type="match status" value="1"/>
</dbReference>